<dbReference type="EMBL" id="WHUW01000149">
    <property type="protein sequence ID" value="KAF8420932.1"/>
    <property type="molecule type" value="Genomic_DNA"/>
</dbReference>
<feature type="compositionally biased region" description="Basic and acidic residues" evidence="1">
    <location>
        <begin position="88"/>
        <end position="100"/>
    </location>
</feature>
<feature type="non-terminal residue" evidence="2">
    <location>
        <position position="100"/>
    </location>
</feature>
<evidence type="ECO:0000256" key="1">
    <source>
        <dbReference type="SAM" id="MobiDB-lite"/>
    </source>
</evidence>
<protein>
    <submittedName>
        <fullName evidence="2">Uncharacterized protein</fullName>
    </submittedName>
</protein>
<evidence type="ECO:0000313" key="3">
    <source>
        <dbReference type="Proteomes" id="UP001194468"/>
    </source>
</evidence>
<keyword evidence="3" id="KW-1185">Reference proteome</keyword>
<reference evidence="2" key="1">
    <citation type="submission" date="2019-10" db="EMBL/GenBank/DDBJ databases">
        <authorList>
            <consortium name="DOE Joint Genome Institute"/>
            <person name="Kuo A."/>
            <person name="Miyauchi S."/>
            <person name="Kiss E."/>
            <person name="Drula E."/>
            <person name="Kohler A."/>
            <person name="Sanchez-Garcia M."/>
            <person name="Andreopoulos B."/>
            <person name="Barry K.W."/>
            <person name="Bonito G."/>
            <person name="Buee M."/>
            <person name="Carver A."/>
            <person name="Chen C."/>
            <person name="Cichocki N."/>
            <person name="Clum A."/>
            <person name="Culley D."/>
            <person name="Crous P.W."/>
            <person name="Fauchery L."/>
            <person name="Girlanda M."/>
            <person name="Hayes R."/>
            <person name="Keri Z."/>
            <person name="LaButti K."/>
            <person name="Lipzen A."/>
            <person name="Lombard V."/>
            <person name="Magnuson J."/>
            <person name="Maillard F."/>
            <person name="Morin E."/>
            <person name="Murat C."/>
            <person name="Nolan M."/>
            <person name="Ohm R."/>
            <person name="Pangilinan J."/>
            <person name="Pereira M."/>
            <person name="Perotto S."/>
            <person name="Peter M."/>
            <person name="Riley R."/>
            <person name="Sitrit Y."/>
            <person name="Stielow B."/>
            <person name="Szollosi G."/>
            <person name="Zifcakova L."/>
            <person name="Stursova M."/>
            <person name="Spatafora J.W."/>
            <person name="Tedersoo L."/>
            <person name="Vaario L.-M."/>
            <person name="Yamada A."/>
            <person name="Yan M."/>
            <person name="Wang P."/>
            <person name="Xu J."/>
            <person name="Bruns T."/>
            <person name="Baldrian P."/>
            <person name="Vilgalys R."/>
            <person name="Henrissat B."/>
            <person name="Grigoriev I.V."/>
            <person name="Hibbett D."/>
            <person name="Nagy L.G."/>
            <person name="Martin F.M."/>
        </authorList>
    </citation>
    <scope>NUCLEOTIDE SEQUENCE</scope>
    <source>
        <strain evidence="2">BED1</strain>
    </source>
</reference>
<sequence>MRYRIYYGILFLEAQAPTCFQTDYEMESRRRTMQNLRWFARLSGNSLDICPHASVHVPEIHRKPKRSGVHRLTDIEEDDDARQSNTFGRRDSDVHHKPNY</sequence>
<dbReference type="Proteomes" id="UP001194468">
    <property type="component" value="Unassembled WGS sequence"/>
</dbReference>
<dbReference type="AlphaFoldDB" id="A0AAD4BDW5"/>
<proteinExistence type="predicted"/>
<comment type="caution">
    <text evidence="2">The sequence shown here is derived from an EMBL/GenBank/DDBJ whole genome shotgun (WGS) entry which is preliminary data.</text>
</comment>
<reference evidence="2" key="2">
    <citation type="journal article" date="2020" name="Nat. Commun.">
        <title>Large-scale genome sequencing of mycorrhizal fungi provides insights into the early evolution of symbiotic traits.</title>
        <authorList>
            <person name="Miyauchi S."/>
            <person name="Kiss E."/>
            <person name="Kuo A."/>
            <person name="Drula E."/>
            <person name="Kohler A."/>
            <person name="Sanchez-Garcia M."/>
            <person name="Morin E."/>
            <person name="Andreopoulos B."/>
            <person name="Barry K.W."/>
            <person name="Bonito G."/>
            <person name="Buee M."/>
            <person name="Carver A."/>
            <person name="Chen C."/>
            <person name="Cichocki N."/>
            <person name="Clum A."/>
            <person name="Culley D."/>
            <person name="Crous P.W."/>
            <person name="Fauchery L."/>
            <person name="Girlanda M."/>
            <person name="Hayes R.D."/>
            <person name="Keri Z."/>
            <person name="LaButti K."/>
            <person name="Lipzen A."/>
            <person name="Lombard V."/>
            <person name="Magnuson J."/>
            <person name="Maillard F."/>
            <person name="Murat C."/>
            <person name="Nolan M."/>
            <person name="Ohm R.A."/>
            <person name="Pangilinan J."/>
            <person name="Pereira M.F."/>
            <person name="Perotto S."/>
            <person name="Peter M."/>
            <person name="Pfister S."/>
            <person name="Riley R."/>
            <person name="Sitrit Y."/>
            <person name="Stielow J.B."/>
            <person name="Szollosi G."/>
            <person name="Zifcakova L."/>
            <person name="Stursova M."/>
            <person name="Spatafora J.W."/>
            <person name="Tedersoo L."/>
            <person name="Vaario L.M."/>
            <person name="Yamada A."/>
            <person name="Yan M."/>
            <person name="Wang P."/>
            <person name="Xu J."/>
            <person name="Bruns T."/>
            <person name="Baldrian P."/>
            <person name="Vilgalys R."/>
            <person name="Dunand C."/>
            <person name="Henrissat B."/>
            <person name="Grigoriev I.V."/>
            <person name="Hibbett D."/>
            <person name="Nagy L.G."/>
            <person name="Martin F.M."/>
        </authorList>
    </citation>
    <scope>NUCLEOTIDE SEQUENCE</scope>
    <source>
        <strain evidence="2">BED1</strain>
    </source>
</reference>
<name>A0AAD4BDW5_BOLED</name>
<accession>A0AAD4BDW5</accession>
<gene>
    <name evidence="2" type="ORF">L210DRAFT_943509</name>
</gene>
<organism evidence="2 3">
    <name type="scientific">Boletus edulis BED1</name>
    <dbReference type="NCBI Taxonomy" id="1328754"/>
    <lineage>
        <taxon>Eukaryota</taxon>
        <taxon>Fungi</taxon>
        <taxon>Dikarya</taxon>
        <taxon>Basidiomycota</taxon>
        <taxon>Agaricomycotina</taxon>
        <taxon>Agaricomycetes</taxon>
        <taxon>Agaricomycetidae</taxon>
        <taxon>Boletales</taxon>
        <taxon>Boletineae</taxon>
        <taxon>Boletaceae</taxon>
        <taxon>Boletoideae</taxon>
        <taxon>Boletus</taxon>
    </lineage>
</organism>
<evidence type="ECO:0000313" key="2">
    <source>
        <dbReference type="EMBL" id="KAF8420932.1"/>
    </source>
</evidence>
<feature type="region of interest" description="Disordered" evidence="1">
    <location>
        <begin position="62"/>
        <end position="100"/>
    </location>
</feature>